<gene>
    <name evidence="1" type="ORF">L3Q82_003455</name>
</gene>
<comment type="caution">
    <text evidence="1">The sequence shown here is derived from an EMBL/GenBank/DDBJ whole genome shotgun (WGS) entry which is preliminary data.</text>
</comment>
<evidence type="ECO:0000313" key="2">
    <source>
        <dbReference type="Proteomes" id="UP000831701"/>
    </source>
</evidence>
<dbReference type="Proteomes" id="UP000831701">
    <property type="component" value="Chromosome 19"/>
</dbReference>
<sequence length="131" mass="14869">MVISVITRDKGITVSVLARLFVKTNLQDRDLMFLEPRCLFTHDSIANQSSNTIIKFADDMTVIIGLITSNDERQPIEGRCTIESILTDCITAWYGSWTTLNLSKALQRVVRTAQHIIRAELPSLEDLYIQQ</sequence>
<accession>A0ACB8VM76</accession>
<dbReference type="EMBL" id="CM041549">
    <property type="protein sequence ID" value="KAI3356772.1"/>
    <property type="molecule type" value="Genomic_DNA"/>
</dbReference>
<keyword evidence="2" id="KW-1185">Reference proteome</keyword>
<evidence type="ECO:0000313" key="1">
    <source>
        <dbReference type="EMBL" id="KAI3356772.1"/>
    </source>
</evidence>
<reference evidence="1" key="1">
    <citation type="submission" date="2022-04" db="EMBL/GenBank/DDBJ databases">
        <title>Jade perch genome.</title>
        <authorList>
            <person name="Chao B."/>
        </authorList>
    </citation>
    <scope>NUCLEOTIDE SEQUENCE</scope>
    <source>
        <strain evidence="1">CB-2022</strain>
    </source>
</reference>
<organism evidence="1 2">
    <name type="scientific">Scortum barcoo</name>
    <name type="common">barcoo grunter</name>
    <dbReference type="NCBI Taxonomy" id="214431"/>
    <lineage>
        <taxon>Eukaryota</taxon>
        <taxon>Metazoa</taxon>
        <taxon>Chordata</taxon>
        <taxon>Craniata</taxon>
        <taxon>Vertebrata</taxon>
        <taxon>Euteleostomi</taxon>
        <taxon>Actinopterygii</taxon>
        <taxon>Neopterygii</taxon>
        <taxon>Teleostei</taxon>
        <taxon>Neoteleostei</taxon>
        <taxon>Acanthomorphata</taxon>
        <taxon>Eupercaria</taxon>
        <taxon>Centrarchiformes</taxon>
        <taxon>Terapontoidei</taxon>
        <taxon>Terapontidae</taxon>
        <taxon>Scortum</taxon>
    </lineage>
</organism>
<protein>
    <submittedName>
        <fullName evidence="1">Uncharacterized protein</fullName>
    </submittedName>
</protein>
<name>A0ACB8VM76_9TELE</name>
<proteinExistence type="predicted"/>